<evidence type="ECO:0000313" key="4">
    <source>
        <dbReference type="Proteomes" id="UP001140074"/>
    </source>
</evidence>
<dbReference type="Proteomes" id="UP001140074">
    <property type="component" value="Unassembled WGS sequence"/>
</dbReference>
<sequence length="205" mass="22487">MSCLFREKLNDQGYSVLASTHYLAQCTANHSPPALTIAHPSKVAKSSKSARAAAAKRPLSDFNYFCRDARKLIVESHRDYTKEQVNRELGRIWSMLDIKWRQHYRALYTQNKQRCTPGAAIQAKGGVEIDSALLPTGNNTGPSKMVKDAILHYVAMAESPVAGTALPKMCFGNTIQSILNGCTGSVSPTVEDVDDNDEPLALTLF</sequence>
<feature type="domain" description="HMG box" evidence="2">
    <location>
        <begin position="55"/>
        <end position="114"/>
    </location>
</feature>
<protein>
    <recommendedName>
        <fullName evidence="2">HMG box domain-containing protein</fullName>
    </recommendedName>
</protein>
<dbReference type="InterPro" id="IPR009071">
    <property type="entry name" value="HMG_box_dom"/>
</dbReference>
<dbReference type="SUPFAM" id="SSF47095">
    <property type="entry name" value="HMG-box"/>
    <property type="match status" value="1"/>
</dbReference>
<dbReference type="GO" id="GO:0003677">
    <property type="term" value="F:DNA binding"/>
    <property type="evidence" value="ECO:0007669"/>
    <property type="project" value="UniProtKB-UniRule"/>
</dbReference>
<proteinExistence type="predicted"/>
<keyword evidence="4" id="KW-1185">Reference proteome</keyword>
<evidence type="ECO:0000313" key="3">
    <source>
        <dbReference type="EMBL" id="KAJ2867083.1"/>
    </source>
</evidence>
<dbReference type="InterPro" id="IPR036910">
    <property type="entry name" value="HMG_box_dom_sf"/>
</dbReference>
<dbReference type="CDD" id="cd00084">
    <property type="entry name" value="HMG-box_SF"/>
    <property type="match status" value="1"/>
</dbReference>
<comment type="caution">
    <text evidence="3">The sequence shown here is derived from an EMBL/GenBank/DDBJ whole genome shotgun (WGS) entry which is preliminary data.</text>
</comment>
<reference evidence="3" key="1">
    <citation type="submission" date="2022-07" db="EMBL/GenBank/DDBJ databases">
        <title>Phylogenomic reconstructions and comparative analyses of Kickxellomycotina fungi.</title>
        <authorList>
            <person name="Reynolds N.K."/>
            <person name="Stajich J.E."/>
            <person name="Barry K."/>
            <person name="Grigoriev I.V."/>
            <person name="Crous P."/>
            <person name="Smith M.E."/>
        </authorList>
    </citation>
    <scope>NUCLEOTIDE SEQUENCE</scope>
    <source>
        <strain evidence="3">RSA 476</strain>
    </source>
</reference>
<dbReference type="EMBL" id="JANBUY010000025">
    <property type="protein sequence ID" value="KAJ2867083.1"/>
    <property type="molecule type" value="Genomic_DNA"/>
</dbReference>
<accession>A0A9W8ILD1</accession>
<organism evidence="3 4">
    <name type="scientific">Coemansia aciculifera</name>
    <dbReference type="NCBI Taxonomy" id="417176"/>
    <lineage>
        <taxon>Eukaryota</taxon>
        <taxon>Fungi</taxon>
        <taxon>Fungi incertae sedis</taxon>
        <taxon>Zoopagomycota</taxon>
        <taxon>Kickxellomycotina</taxon>
        <taxon>Kickxellomycetes</taxon>
        <taxon>Kickxellales</taxon>
        <taxon>Kickxellaceae</taxon>
        <taxon>Coemansia</taxon>
    </lineage>
</organism>
<dbReference type="Pfam" id="PF00505">
    <property type="entry name" value="HMG_box"/>
    <property type="match status" value="1"/>
</dbReference>
<dbReference type="Gene3D" id="1.10.30.10">
    <property type="entry name" value="High mobility group box domain"/>
    <property type="match status" value="1"/>
</dbReference>
<keyword evidence="1" id="KW-0539">Nucleus</keyword>
<keyword evidence="1" id="KW-0238">DNA-binding</keyword>
<gene>
    <name evidence="3" type="ORF">GGH94_001062</name>
</gene>
<feature type="DNA-binding region" description="HMG box" evidence="1">
    <location>
        <begin position="55"/>
        <end position="114"/>
    </location>
</feature>
<evidence type="ECO:0000259" key="2">
    <source>
        <dbReference type="PROSITE" id="PS50118"/>
    </source>
</evidence>
<dbReference type="PROSITE" id="PS50118">
    <property type="entry name" value="HMG_BOX_2"/>
    <property type="match status" value="1"/>
</dbReference>
<dbReference type="GO" id="GO:0005634">
    <property type="term" value="C:nucleus"/>
    <property type="evidence" value="ECO:0007669"/>
    <property type="project" value="UniProtKB-UniRule"/>
</dbReference>
<evidence type="ECO:0000256" key="1">
    <source>
        <dbReference type="PROSITE-ProRule" id="PRU00267"/>
    </source>
</evidence>
<dbReference type="AlphaFoldDB" id="A0A9W8ILD1"/>
<name>A0A9W8ILD1_9FUNG</name>